<evidence type="ECO:0000313" key="2">
    <source>
        <dbReference type="EMBL" id="WNG43778.1"/>
    </source>
</evidence>
<dbReference type="PROSITE" id="PS51257">
    <property type="entry name" value="PROKAR_LIPOPROTEIN"/>
    <property type="match status" value="1"/>
</dbReference>
<protein>
    <recommendedName>
        <fullName evidence="4">Lipoprotein</fullName>
    </recommendedName>
</protein>
<reference evidence="2 3" key="1">
    <citation type="submission" date="2019-08" db="EMBL/GenBank/DDBJ databases">
        <title>Archangium and Cystobacter genomes.</title>
        <authorList>
            <person name="Chen I.-C.K."/>
            <person name="Wielgoss S."/>
        </authorList>
    </citation>
    <scope>NUCLEOTIDE SEQUENCE [LARGE SCALE GENOMIC DNA]</scope>
    <source>
        <strain evidence="2 3">Cbm 6</strain>
    </source>
</reference>
<sequence>MRRALLIAIGVTVSLLACRTTQPPGTENAQPIEAPAQREEIQTVPAEPPGPAAPLTEPDAGTVPPS</sequence>
<organism evidence="2 3">
    <name type="scientific">Archangium minus</name>
    <dbReference type="NCBI Taxonomy" id="83450"/>
    <lineage>
        <taxon>Bacteria</taxon>
        <taxon>Pseudomonadati</taxon>
        <taxon>Myxococcota</taxon>
        <taxon>Myxococcia</taxon>
        <taxon>Myxococcales</taxon>
        <taxon>Cystobacterineae</taxon>
        <taxon>Archangiaceae</taxon>
        <taxon>Archangium</taxon>
    </lineage>
</organism>
<gene>
    <name evidence="2" type="ORF">F0U60_06460</name>
</gene>
<evidence type="ECO:0000256" key="1">
    <source>
        <dbReference type="SAM" id="MobiDB-lite"/>
    </source>
</evidence>
<accession>A0ABY9WJ82</accession>
<dbReference type="Proteomes" id="UP001611383">
    <property type="component" value="Chromosome"/>
</dbReference>
<evidence type="ECO:0000313" key="3">
    <source>
        <dbReference type="Proteomes" id="UP001611383"/>
    </source>
</evidence>
<name>A0ABY9WJ82_9BACT</name>
<evidence type="ECO:0008006" key="4">
    <source>
        <dbReference type="Google" id="ProtNLM"/>
    </source>
</evidence>
<keyword evidence="3" id="KW-1185">Reference proteome</keyword>
<feature type="region of interest" description="Disordered" evidence="1">
    <location>
        <begin position="21"/>
        <end position="66"/>
    </location>
</feature>
<dbReference type="RefSeq" id="WP_395815465.1">
    <property type="nucleotide sequence ID" value="NZ_CP043494.1"/>
</dbReference>
<dbReference type="EMBL" id="CP043494">
    <property type="protein sequence ID" value="WNG43778.1"/>
    <property type="molecule type" value="Genomic_DNA"/>
</dbReference>
<proteinExistence type="predicted"/>